<evidence type="ECO:0000313" key="6">
    <source>
        <dbReference type="Proteomes" id="UP001329151"/>
    </source>
</evidence>
<feature type="domain" description="Solute-binding protein family 3/N-terminal" evidence="4">
    <location>
        <begin position="15"/>
        <end position="246"/>
    </location>
</feature>
<dbReference type="InterPro" id="IPR051455">
    <property type="entry name" value="Bact_solute-bind_prot3"/>
</dbReference>
<evidence type="ECO:0000259" key="4">
    <source>
        <dbReference type="SMART" id="SM00062"/>
    </source>
</evidence>
<organism evidence="5 6">
    <name type="scientific">Limnobacter thiooxidans</name>
    <dbReference type="NCBI Taxonomy" id="131080"/>
    <lineage>
        <taxon>Bacteria</taxon>
        <taxon>Pseudomonadati</taxon>
        <taxon>Pseudomonadota</taxon>
        <taxon>Betaproteobacteria</taxon>
        <taxon>Burkholderiales</taxon>
        <taxon>Burkholderiaceae</taxon>
        <taxon>Limnobacter</taxon>
    </lineage>
</organism>
<dbReference type="GO" id="GO:0030288">
    <property type="term" value="C:outer membrane-bounded periplasmic space"/>
    <property type="evidence" value="ECO:0007669"/>
    <property type="project" value="TreeGrafter"/>
</dbReference>
<dbReference type="SUPFAM" id="SSF53850">
    <property type="entry name" value="Periplasmic binding protein-like II"/>
    <property type="match status" value="1"/>
</dbReference>
<dbReference type="KEGG" id="lto:RGQ30_26320"/>
<dbReference type="EMBL" id="AP028947">
    <property type="protein sequence ID" value="BET27131.1"/>
    <property type="molecule type" value="Genomic_DNA"/>
</dbReference>
<evidence type="ECO:0000256" key="1">
    <source>
        <dbReference type="ARBA" id="ARBA00010333"/>
    </source>
</evidence>
<sequence>MSHRDLLGKIREQGLIHVGFQHHTPPFAYKAAQQVEPIGYSVDICHRVLRGICVELGLEEIQISPVEVTSSTRQGMLDQGLIDMECGSTSITPARQKNTLFSQPIFYTAHRIAVKNSHAESAAHSKQPLRATGIENSTSHHAILNWPEAPRAIEFFGCSSIHFAFERFQNDPAIEVMVADEVILKSLLLQSGSSDMVLLPMRLKGEPYGFMFHKEEHQFKALVDQQLSRIFQADEFEKLYARWFMNTLPDLNFNLDLPLHTTQPQLRQPGQLGKQS</sequence>
<dbReference type="SMART" id="SM00062">
    <property type="entry name" value="PBPb"/>
    <property type="match status" value="1"/>
</dbReference>
<protein>
    <submittedName>
        <fullName evidence="5">Amino acid ABC transporter substrate-binding protein</fullName>
    </submittedName>
</protein>
<dbReference type="Proteomes" id="UP001329151">
    <property type="component" value="Chromosome"/>
</dbReference>
<gene>
    <name evidence="5" type="ORF">RGQ30_26320</name>
</gene>
<dbReference type="Pfam" id="PF00497">
    <property type="entry name" value="SBP_bac_3"/>
    <property type="match status" value="1"/>
</dbReference>
<evidence type="ECO:0000256" key="3">
    <source>
        <dbReference type="ARBA" id="ARBA00022729"/>
    </source>
</evidence>
<dbReference type="PANTHER" id="PTHR30085">
    <property type="entry name" value="AMINO ACID ABC TRANSPORTER PERMEASE"/>
    <property type="match status" value="1"/>
</dbReference>
<reference evidence="5 6" key="1">
    <citation type="submission" date="2023-10" db="EMBL/GenBank/DDBJ databases">
        <title>Complete Genome Sequence of Limnobacter thiooxidans CS-K2T, Isolated from freshwater lake sediments in Bavaria, Germany.</title>
        <authorList>
            <person name="Naruki M."/>
            <person name="Watanabe A."/>
            <person name="Warashina T."/>
            <person name="Morita T."/>
            <person name="Arakawa K."/>
        </authorList>
    </citation>
    <scope>NUCLEOTIDE SEQUENCE [LARGE SCALE GENOMIC DNA]</scope>
    <source>
        <strain evidence="5 6">CS-K2</strain>
    </source>
</reference>
<accession>A0AA86MEK5</accession>
<comment type="similarity">
    <text evidence="1">Belongs to the bacterial solute-binding protein 3 family.</text>
</comment>
<evidence type="ECO:0000313" key="5">
    <source>
        <dbReference type="EMBL" id="BET27131.1"/>
    </source>
</evidence>
<dbReference type="GO" id="GO:0006865">
    <property type="term" value="P:amino acid transport"/>
    <property type="evidence" value="ECO:0007669"/>
    <property type="project" value="TreeGrafter"/>
</dbReference>
<dbReference type="AlphaFoldDB" id="A0AA86MEK5"/>
<dbReference type="InterPro" id="IPR001638">
    <property type="entry name" value="Solute-binding_3/MltF_N"/>
</dbReference>
<keyword evidence="6" id="KW-1185">Reference proteome</keyword>
<dbReference type="GO" id="GO:0005576">
    <property type="term" value="C:extracellular region"/>
    <property type="evidence" value="ECO:0007669"/>
    <property type="project" value="TreeGrafter"/>
</dbReference>
<dbReference type="PANTHER" id="PTHR30085:SF2">
    <property type="entry name" value="GLUTAMATE_ASPARTATE IMPORT SOLUTE-BINDING PROTEIN"/>
    <property type="match status" value="1"/>
</dbReference>
<evidence type="ECO:0000256" key="2">
    <source>
        <dbReference type="ARBA" id="ARBA00022448"/>
    </source>
</evidence>
<dbReference type="RefSeq" id="WP_130557761.1">
    <property type="nucleotide sequence ID" value="NZ_AP028947.1"/>
</dbReference>
<keyword evidence="2" id="KW-0813">Transport</keyword>
<name>A0AA86MEK5_9BURK</name>
<keyword evidence="3" id="KW-0732">Signal</keyword>
<proteinExistence type="inferred from homology"/>
<dbReference type="Gene3D" id="3.40.190.10">
    <property type="entry name" value="Periplasmic binding protein-like II"/>
    <property type="match status" value="2"/>
</dbReference>